<evidence type="ECO:0000256" key="1">
    <source>
        <dbReference type="ARBA" id="ARBA00022679"/>
    </source>
</evidence>
<dbReference type="Gene3D" id="3.40.50.150">
    <property type="entry name" value="Vaccinia Virus protein VP39"/>
    <property type="match status" value="1"/>
</dbReference>
<dbReference type="InterPro" id="IPR041698">
    <property type="entry name" value="Methyltransf_25"/>
</dbReference>
<dbReference type="InterPro" id="IPR029063">
    <property type="entry name" value="SAM-dependent_MTases_sf"/>
</dbReference>
<keyword evidence="1" id="KW-0808">Transferase</keyword>
<name>A0ABQ2V9Q2_9ACTN</name>
<organism evidence="3 4">
    <name type="scientific">Streptomyces albospinus</name>
    <dbReference type="NCBI Taxonomy" id="285515"/>
    <lineage>
        <taxon>Bacteria</taxon>
        <taxon>Bacillati</taxon>
        <taxon>Actinomycetota</taxon>
        <taxon>Actinomycetes</taxon>
        <taxon>Kitasatosporales</taxon>
        <taxon>Streptomycetaceae</taxon>
        <taxon>Streptomyces</taxon>
    </lineage>
</organism>
<dbReference type="PANTHER" id="PTHR43861">
    <property type="entry name" value="TRANS-ACONITATE 2-METHYLTRANSFERASE-RELATED"/>
    <property type="match status" value="1"/>
</dbReference>
<accession>A0ABQ2V9Q2</accession>
<dbReference type="SUPFAM" id="SSF53335">
    <property type="entry name" value="S-adenosyl-L-methionine-dependent methyltransferases"/>
    <property type="match status" value="1"/>
</dbReference>
<sequence length="297" mass="32045">MDNYYSHGFAAFFDSSYTGWVDRFSPRLVEHLAQAAGDDLTAADICCGTGVTAAHFLEGGWTLYGVDGSEAMLDLARTRHTGRIEEGRFCLIQADARSFDLPTNVAACVSLDGALNHLPSLDDLRQCFTAVASALAPAGEFVFDLYEQSHFLHWNHATLTDSREAVVVKRGVWDTGSRRGMLRVSGVFDAGDRAQRVDQTLTSWYYDDTDVTDALHAAGLEPLSHGFGGIDLKCDSGSCSRTDVPCRTIYRARKASPAAASMRPPFFTTGNAVAPAAAKPVSAISEGKRSGRGFSDQ</sequence>
<evidence type="ECO:0000259" key="2">
    <source>
        <dbReference type="Pfam" id="PF13649"/>
    </source>
</evidence>
<dbReference type="Pfam" id="PF13649">
    <property type="entry name" value="Methyltransf_25"/>
    <property type="match status" value="1"/>
</dbReference>
<keyword evidence="4" id="KW-1185">Reference proteome</keyword>
<dbReference type="CDD" id="cd02440">
    <property type="entry name" value="AdoMet_MTases"/>
    <property type="match status" value="1"/>
</dbReference>
<dbReference type="EMBL" id="BMRP01000016">
    <property type="protein sequence ID" value="GGU75278.1"/>
    <property type="molecule type" value="Genomic_DNA"/>
</dbReference>
<evidence type="ECO:0000313" key="3">
    <source>
        <dbReference type="EMBL" id="GGU75278.1"/>
    </source>
</evidence>
<reference evidence="4" key="1">
    <citation type="journal article" date="2019" name="Int. J. Syst. Evol. Microbiol.">
        <title>The Global Catalogue of Microorganisms (GCM) 10K type strain sequencing project: providing services to taxonomists for standard genome sequencing and annotation.</title>
        <authorList>
            <consortium name="The Broad Institute Genomics Platform"/>
            <consortium name="The Broad Institute Genome Sequencing Center for Infectious Disease"/>
            <person name="Wu L."/>
            <person name="Ma J."/>
        </authorList>
    </citation>
    <scope>NUCLEOTIDE SEQUENCE [LARGE SCALE GENOMIC DNA]</scope>
    <source>
        <strain evidence="4">JCM 3399</strain>
    </source>
</reference>
<dbReference type="Gene3D" id="2.20.25.110">
    <property type="entry name" value="S-adenosyl-L-methionine-dependent methyltransferases"/>
    <property type="match status" value="1"/>
</dbReference>
<protein>
    <recommendedName>
        <fullName evidence="2">Methyltransferase domain-containing protein</fullName>
    </recommendedName>
</protein>
<proteinExistence type="predicted"/>
<dbReference type="Proteomes" id="UP000654471">
    <property type="component" value="Unassembled WGS sequence"/>
</dbReference>
<feature type="domain" description="Methyltransferase" evidence="2">
    <location>
        <begin position="43"/>
        <end position="139"/>
    </location>
</feature>
<gene>
    <name evidence="3" type="ORF">GCM10010211_46630</name>
</gene>
<comment type="caution">
    <text evidence="3">The sequence shown here is derived from an EMBL/GenBank/DDBJ whole genome shotgun (WGS) entry which is preliminary data.</text>
</comment>
<evidence type="ECO:0000313" key="4">
    <source>
        <dbReference type="Proteomes" id="UP000654471"/>
    </source>
</evidence>